<dbReference type="PROSITE" id="PS50110">
    <property type="entry name" value="RESPONSE_REGULATORY"/>
    <property type="match status" value="1"/>
</dbReference>
<dbReference type="SUPFAM" id="SSF52172">
    <property type="entry name" value="CheY-like"/>
    <property type="match status" value="1"/>
</dbReference>
<evidence type="ECO:0000256" key="1">
    <source>
        <dbReference type="ARBA" id="ARBA00000085"/>
    </source>
</evidence>
<keyword evidence="7" id="KW-0418">Kinase</keyword>
<dbReference type="PANTHER" id="PTHR43047:SF72">
    <property type="entry name" value="OSMOSENSING HISTIDINE PROTEIN KINASE SLN1"/>
    <property type="match status" value="1"/>
</dbReference>
<dbReference type="Gene3D" id="3.30.450.20">
    <property type="entry name" value="PAS domain"/>
    <property type="match status" value="1"/>
</dbReference>
<dbReference type="CDD" id="cd16922">
    <property type="entry name" value="HATPase_EvgS-ArcB-TorS-like"/>
    <property type="match status" value="1"/>
</dbReference>
<dbReference type="InterPro" id="IPR036097">
    <property type="entry name" value="HisK_dim/P_sf"/>
</dbReference>
<dbReference type="SMART" id="SM00387">
    <property type="entry name" value="HATPase_c"/>
    <property type="match status" value="1"/>
</dbReference>
<evidence type="ECO:0000256" key="11">
    <source>
        <dbReference type="PROSITE-ProRule" id="PRU00169"/>
    </source>
</evidence>
<organism evidence="15 16">
    <name type="scientific">Hungatella hathewayi</name>
    <dbReference type="NCBI Taxonomy" id="154046"/>
    <lineage>
        <taxon>Bacteria</taxon>
        <taxon>Bacillati</taxon>
        <taxon>Bacillota</taxon>
        <taxon>Clostridia</taxon>
        <taxon>Lachnospirales</taxon>
        <taxon>Lachnospiraceae</taxon>
        <taxon>Hungatella</taxon>
    </lineage>
</organism>
<keyword evidence="5 11" id="KW-0597">Phosphoprotein</keyword>
<feature type="domain" description="Histidine kinase" evidence="13">
    <location>
        <begin position="467"/>
        <end position="690"/>
    </location>
</feature>
<dbReference type="GO" id="GO:0005886">
    <property type="term" value="C:plasma membrane"/>
    <property type="evidence" value="ECO:0007669"/>
    <property type="project" value="TreeGrafter"/>
</dbReference>
<gene>
    <name evidence="15" type="ORF">DXD79_03620</name>
</gene>
<comment type="catalytic activity">
    <reaction evidence="1">
        <text>ATP + protein L-histidine = ADP + protein N-phospho-L-histidine.</text>
        <dbReference type="EC" id="2.7.13.3"/>
    </reaction>
</comment>
<sequence length="844" mass="94965">MKVKLRRIILQLLLGVAIILLLFVPYTRYMNRQVRNESAQHLEELFLQVNNTFSNVVSRTWNILHGWEMPIQEKSGDQKGQGQLEAYMEEQKEAWDFIDVYFLDKNGNYMTLSGENGYFDLGDSLFSLMNEDMDIVVNNTLSTGEPIFLFAVPINEGRLGDFTYRSVGVSFHQNTLMNLLKINAFDNQANCFVISPNGAIAMSGLEKKEKITYNFFAYLENNARFRHGTLDSFRSDIRNKKMGMVEFYEDGVDYYLSYLPVGLENWTMLGLVPKDAVNANTNSLRMVTTAVIGALFLGLSVVVIFSLMRRNRDLIHGKDVELKYREQLFNLLITNVDDIFVMYSPGAVSAEYVSPNVERLLGLSQKQVQADVLKLECAVLGDTLLFSDLGELPIGESRRQDGYMRNLSTGERRWYCAVMYHEMVEGSEKYILILSDRTDEKKNDERLGQALDVARNANAAKSTFLSNMSHDIRTPLNGIVGMTVIAQANLDNRAKIEDCLNKISFSSKHLLGLINDILDMSKIESGKMTLNYERFSIEQLVEGIMEIIQPQTVAKKQTLETSIQVKNHELLGDTLRLNQVLLNLLSNAVKYTQEGGKILFSAEERERTSANYVGFRFTVEDNGRGMTEDYIKTLFDPFSREKSAEVSKIQGTGLGMSICKGIVELMGGIIQVESVPGEGSTFTVDLSLRIEKETLVIQESAKAGEYGNFDYHNKHFLVAEDNELNAEIICQLLAMEGADAVLAGNGREAVEIFKQSGEQCYDAVLMDVQMPVMNGYDSTRAIRGLDRPDARRIPIIAMTADAFAEDIQKAKEAGMNAHVAKPIDMKLLSEALREVVGEREDTIV</sequence>
<keyword evidence="8" id="KW-0902">Two-component regulatory system</keyword>
<evidence type="ECO:0000256" key="6">
    <source>
        <dbReference type="ARBA" id="ARBA00022679"/>
    </source>
</evidence>
<reference evidence="15 16" key="1">
    <citation type="submission" date="2018-08" db="EMBL/GenBank/DDBJ databases">
        <title>A genome reference for cultivated species of the human gut microbiota.</title>
        <authorList>
            <person name="Zou Y."/>
            <person name="Xue W."/>
            <person name="Luo G."/>
        </authorList>
    </citation>
    <scope>NUCLEOTIDE SEQUENCE [LARGE SCALE GENOMIC DNA]</scope>
    <source>
        <strain evidence="15 16">TM09-12</strain>
    </source>
</reference>
<evidence type="ECO:0000313" key="16">
    <source>
        <dbReference type="Proteomes" id="UP000263014"/>
    </source>
</evidence>
<dbReference type="SUPFAM" id="SSF47384">
    <property type="entry name" value="Homodimeric domain of signal transducing histidine kinase"/>
    <property type="match status" value="1"/>
</dbReference>
<dbReference type="Pfam" id="PF02518">
    <property type="entry name" value="HATPase_c"/>
    <property type="match status" value="1"/>
</dbReference>
<dbReference type="SMART" id="SM00388">
    <property type="entry name" value="HisKA"/>
    <property type="match status" value="1"/>
</dbReference>
<dbReference type="GO" id="GO:0009927">
    <property type="term" value="F:histidine phosphotransfer kinase activity"/>
    <property type="evidence" value="ECO:0007669"/>
    <property type="project" value="TreeGrafter"/>
</dbReference>
<keyword evidence="6" id="KW-0808">Transferase</keyword>
<dbReference type="AlphaFoldDB" id="A0A374PH14"/>
<evidence type="ECO:0000313" key="15">
    <source>
        <dbReference type="EMBL" id="RGJ08486.1"/>
    </source>
</evidence>
<evidence type="ECO:0000259" key="13">
    <source>
        <dbReference type="PROSITE" id="PS50109"/>
    </source>
</evidence>
<name>A0A374PH14_9FIRM</name>
<dbReference type="InterPro" id="IPR036890">
    <property type="entry name" value="HATPase_C_sf"/>
</dbReference>
<dbReference type="CDD" id="cd17546">
    <property type="entry name" value="REC_hyHK_CKI1_RcsC-like"/>
    <property type="match status" value="1"/>
</dbReference>
<evidence type="ECO:0000259" key="14">
    <source>
        <dbReference type="PROSITE" id="PS50110"/>
    </source>
</evidence>
<feature type="modified residue" description="4-aspartylphosphate" evidence="11">
    <location>
        <position position="767"/>
    </location>
</feature>
<dbReference type="Gene3D" id="3.40.50.2300">
    <property type="match status" value="1"/>
</dbReference>
<feature type="domain" description="Response regulatory" evidence="14">
    <location>
        <begin position="715"/>
        <end position="836"/>
    </location>
</feature>
<dbReference type="GO" id="GO:0000155">
    <property type="term" value="F:phosphorelay sensor kinase activity"/>
    <property type="evidence" value="ECO:0007669"/>
    <property type="project" value="InterPro"/>
</dbReference>
<dbReference type="PRINTS" id="PR00344">
    <property type="entry name" value="BCTRLSENSOR"/>
</dbReference>
<evidence type="ECO:0000256" key="12">
    <source>
        <dbReference type="SAM" id="Phobius"/>
    </source>
</evidence>
<comment type="caution">
    <text evidence="15">The sequence shown here is derived from an EMBL/GenBank/DDBJ whole genome shotgun (WGS) entry which is preliminary data.</text>
</comment>
<dbReference type="SMART" id="SM00448">
    <property type="entry name" value="REC"/>
    <property type="match status" value="1"/>
</dbReference>
<evidence type="ECO:0000256" key="2">
    <source>
        <dbReference type="ARBA" id="ARBA00006402"/>
    </source>
</evidence>
<dbReference type="InterPro" id="IPR003594">
    <property type="entry name" value="HATPase_dom"/>
</dbReference>
<accession>A0A374PH14</accession>
<evidence type="ECO:0000256" key="3">
    <source>
        <dbReference type="ARBA" id="ARBA00012438"/>
    </source>
</evidence>
<dbReference type="InterPro" id="IPR005467">
    <property type="entry name" value="His_kinase_dom"/>
</dbReference>
<dbReference type="Proteomes" id="UP000263014">
    <property type="component" value="Unassembled WGS sequence"/>
</dbReference>
<evidence type="ECO:0000256" key="7">
    <source>
        <dbReference type="ARBA" id="ARBA00022777"/>
    </source>
</evidence>
<dbReference type="PROSITE" id="PS50109">
    <property type="entry name" value="HIS_KIN"/>
    <property type="match status" value="1"/>
</dbReference>
<dbReference type="InterPro" id="IPR004358">
    <property type="entry name" value="Sig_transdc_His_kin-like_C"/>
</dbReference>
<feature type="transmembrane region" description="Helical" evidence="12">
    <location>
        <begin position="7"/>
        <end position="26"/>
    </location>
</feature>
<dbReference type="Gene3D" id="3.30.565.10">
    <property type="entry name" value="Histidine kinase-like ATPase, C-terminal domain"/>
    <property type="match status" value="1"/>
</dbReference>
<dbReference type="CDD" id="cd00082">
    <property type="entry name" value="HisKA"/>
    <property type="match status" value="1"/>
</dbReference>
<dbReference type="Gene3D" id="1.10.287.130">
    <property type="match status" value="1"/>
</dbReference>
<keyword evidence="12" id="KW-0812">Transmembrane</keyword>
<evidence type="ECO:0000256" key="8">
    <source>
        <dbReference type="ARBA" id="ARBA00023012"/>
    </source>
</evidence>
<dbReference type="Pfam" id="PF00512">
    <property type="entry name" value="HisKA"/>
    <property type="match status" value="1"/>
</dbReference>
<dbReference type="PANTHER" id="PTHR43047">
    <property type="entry name" value="TWO-COMPONENT HISTIDINE PROTEIN KINASE"/>
    <property type="match status" value="1"/>
</dbReference>
<dbReference type="FunFam" id="3.30.565.10:FF:000010">
    <property type="entry name" value="Sensor histidine kinase RcsC"/>
    <property type="match status" value="1"/>
</dbReference>
<feature type="transmembrane region" description="Helical" evidence="12">
    <location>
        <begin position="286"/>
        <end position="308"/>
    </location>
</feature>
<dbReference type="InterPro" id="IPR001789">
    <property type="entry name" value="Sig_transdc_resp-reg_receiver"/>
</dbReference>
<dbReference type="EMBL" id="QSON01000001">
    <property type="protein sequence ID" value="RGJ08486.1"/>
    <property type="molecule type" value="Genomic_DNA"/>
</dbReference>
<dbReference type="InterPro" id="IPR003661">
    <property type="entry name" value="HisK_dim/P_dom"/>
</dbReference>
<evidence type="ECO:0000256" key="5">
    <source>
        <dbReference type="ARBA" id="ARBA00022553"/>
    </source>
</evidence>
<comment type="function">
    <text evidence="9">May play the central regulatory role in sporulation. It may be an element of the effector pathway responsible for the activation of sporulation genes in response to nutritional stress. Spo0A may act in concert with spo0H (a sigma factor) to control the expression of some genes that are critical to the sporulation process.</text>
</comment>
<keyword evidence="12" id="KW-1133">Transmembrane helix</keyword>
<comment type="similarity">
    <text evidence="2">In the N-terminal section; belongs to the phytochrome family.</text>
</comment>
<evidence type="ECO:0000256" key="4">
    <source>
        <dbReference type="ARBA" id="ARBA00018672"/>
    </source>
</evidence>
<dbReference type="RefSeq" id="WP_117630121.1">
    <property type="nucleotide sequence ID" value="NZ_QSON01000001.1"/>
</dbReference>
<keyword evidence="12" id="KW-0472">Membrane</keyword>
<evidence type="ECO:0000256" key="10">
    <source>
        <dbReference type="ARBA" id="ARBA00074306"/>
    </source>
</evidence>
<dbReference type="InterPro" id="IPR011006">
    <property type="entry name" value="CheY-like_superfamily"/>
</dbReference>
<protein>
    <recommendedName>
        <fullName evidence="10">Circadian input-output histidine kinase CikA</fullName>
        <ecNumber evidence="3">2.7.13.3</ecNumber>
    </recommendedName>
    <alternativeName>
        <fullName evidence="4">Stage 0 sporulation protein A homolog</fullName>
    </alternativeName>
</protein>
<proteinExistence type="inferred from homology"/>
<evidence type="ECO:0000256" key="9">
    <source>
        <dbReference type="ARBA" id="ARBA00024867"/>
    </source>
</evidence>
<dbReference type="SUPFAM" id="SSF55874">
    <property type="entry name" value="ATPase domain of HSP90 chaperone/DNA topoisomerase II/histidine kinase"/>
    <property type="match status" value="1"/>
</dbReference>
<dbReference type="EC" id="2.7.13.3" evidence="3"/>
<dbReference type="Pfam" id="PF00072">
    <property type="entry name" value="Response_reg"/>
    <property type="match status" value="1"/>
</dbReference>